<evidence type="ECO:0000256" key="1">
    <source>
        <dbReference type="ARBA" id="ARBA00011900"/>
    </source>
</evidence>
<evidence type="ECO:0000256" key="7">
    <source>
        <dbReference type="ARBA" id="ARBA00047942"/>
    </source>
</evidence>
<keyword evidence="5" id="KW-0680">Restriction system</keyword>
<comment type="catalytic activity">
    <reaction evidence="7">
        <text>a 2'-deoxyadenosine in DNA + S-adenosyl-L-methionine = an N(6)-methyl-2'-deoxyadenosine in DNA + S-adenosyl-L-homocysteine + H(+)</text>
        <dbReference type="Rhea" id="RHEA:15197"/>
        <dbReference type="Rhea" id="RHEA-COMP:12418"/>
        <dbReference type="Rhea" id="RHEA-COMP:12419"/>
        <dbReference type="ChEBI" id="CHEBI:15378"/>
        <dbReference type="ChEBI" id="CHEBI:57856"/>
        <dbReference type="ChEBI" id="CHEBI:59789"/>
        <dbReference type="ChEBI" id="CHEBI:90615"/>
        <dbReference type="ChEBI" id="CHEBI:90616"/>
        <dbReference type="EC" id="2.1.1.72"/>
    </reaction>
</comment>
<dbReference type="InterPro" id="IPR011639">
    <property type="entry name" value="MethylTrfase_TaqI-like_dom"/>
</dbReference>
<evidence type="ECO:0000256" key="4">
    <source>
        <dbReference type="ARBA" id="ARBA00022691"/>
    </source>
</evidence>
<evidence type="ECO:0000256" key="5">
    <source>
        <dbReference type="ARBA" id="ARBA00022747"/>
    </source>
</evidence>
<name>A0A9Y1FLD2_9ARCH</name>
<proteinExistence type="predicted"/>
<dbReference type="EC" id="2.1.1.72" evidence="1"/>
<feature type="domain" description="TaqI-like C-terminal specificity" evidence="9">
    <location>
        <begin position="474"/>
        <end position="590"/>
    </location>
</feature>
<dbReference type="PRINTS" id="PR00507">
    <property type="entry name" value="N12N6MTFRASE"/>
</dbReference>
<dbReference type="EMBL" id="CP084166">
    <property type="protein sequence ID" value="UJG41562.1"/>
    <property type="molecule type" value="Genomic_DNA"/>
</dbReference>
<dbReference type="GO" id="GO:0032259">
    <property type="term" value="P:methylation"/>
    <property type="evidence" value="ECO:0007669"/>
    <property type="project" value="UniProtKB-KW"/>
</dbReference>
<keyword evidence="2" id="KW-0489">Methyltransferase</keyword>
<dbReference type="GO" id="GO:0003677">
    <property type="term" value="F:DNA binding"/>
    <property type="evidence" value="ECO:0007669"/>
    <property type="project" value="UniProtKB-KW"/>
</dbReference>
<organism evidence="10">
    <name type="scientific">Candidatus Heimdallarchaeum aukensis</name>
    <dbReference type="NCBI Taxonomy" id="2876573"/>
    <lineage>
        <taxon>Archaea</taxon>
        <taxon>Promethearchaeati</taxon>
        <taxon>Candidatus Heimdallarchaeota</taxon>
        <taxon>Candidatus Heimdallarchaeia (ex Rinke et al. 2021) (nom. nud.)</taxon>
        <taxon>Candidatus Heimdallarchaeales</taxon>
        <taxon>Candidatus Heimdallarchaeaceae</taxon>
        <taxon>Candidatus Heimdallarchaeum</taxon>
    </lineage>
</organism>
<gene>
    <name evidence="10" type="ORF">K9W45_03625</name>
</gene>
<dbReference type="Pfam" id="PF12950">
    <property type="entry name" value="TaqI_C"/>
    <property type="match status" value="1"/>
</dbReference>
<dbReference type="Pfam" id="PF07669">
    <property type="entry name" value="Eco57I"/>
    <property type="match status" value="1"/>
</dbReference>
<dbReference type="InterPro" id="IPR029063">
    <property type="entry name" value="SAM-dependent_MTases_sf"/>
</dbReference>
<dbReference type="PROSITE" id="PS00092">
    <property type="entry name" value="N6_MTASE"/>
    <property type="match status" value="1"/>
</dbReference>
<dbReference type="SUPFAM" id="SSF53335">
    <property type="entry name" value="S-adenosyl-L-methionine-dependent methyltransferases"/>
    <property type="match status" value="1"/>
</dbReference>
<dbReference type="Proteomes" id="UP001201020">
    <property type="component" value="Chromosome"/>
</dbReference>
<evidence type="ECO:0000313" key="10">
    <source>
        <dbReference type="EMBL" id="UJG41562.1"/>
    </source>
</evidence>
<dbReference type="GO" id="GO:0009307">
    <property type="term" value="P:DNA restriction-modification system"/>
    <property type="evidence" value="ECO:0007669"/>
    <property type="project" value="UniProtKB-KW"/>
</dbReference>
<dbReference type="InterPro" id="IPR025931">
    <property type="entry name" value="TaqI_C"/>
</dbReference>
<dbReference type="AlphaFoldDB" id="A0A9Y1FLD2"/>
<reference evidence="10" key="1">
    <citation type="journal article" date="2022" name="Nat. Microbiol.">
        <title>Unique mobile elements and scalable gene flow at the prokaryote-eukaryote boundary revealed by circularized Asgard archaea genomes.</title>
        <authorList>
            <person name="Wu F."/>
            <person name="Speth D.R."/>
            <person name="Philosof A."/>
            <person name="Cremiere A."/>
            <person name="Narayanan A."/>
            <person name="Barco R.A."/>
            <person name="Connon S.A."/>
            <person name="Amend J.P."/>
            <person name="Antoshechkin I.A."/>
            <person name="Orphan V.J."/>
        </authorList>
    </citation>
    <scope>NUCLEOTIDE SEQUENCE</scope>
    <source>
        <strain evidence="10">PM71</strain>
    </source>
</reference>
<dbReference type="Gene3D" id="3.40.50.150">
    <property type="entry name" value="Vaccinia Virus protein VP39"/>
    <property type="match status" value="1"/>
</dbReference>
<keyword evidence="4" id="KW-0949">S-adenosyl-L-methionine</keyword>
<protein>
    <recommendedName>
        <fullName evidence="1">site-specific DNA-methyltransferase (adenine-specific)</fullName>
        <ecNumber evidence="1">2.1.1.72</ecNumber>
    </recommendedName>
</protein>
<evidence type="ECO:0000256" key="3">
    <source>
        <dbReference type="ARBA" id="ARBA00022679"/>
    </source>
</evidence>
<evidence type="ECO:0000259" key="9">
    <source>
        <dbReference type="Pfam" id="PF12950"/>
    </source>
</evidence>
<evidence type="ECO:0000256" key="2">
    <source>
        <dbReference type="ARBA" id="ARBA00022603"/>
    </source>
</evidence>
<dbReference type="InterPro" id="IPR002052">
    <property type="entry name" value="DNA_methylase_N6_adenine_CS"/>
</dbReference>
<dbReference type="InterPro" id="IPR023135">
    <property type="entry name" value="N6_DNA_MeTrfase_TaqI_C"/>
</dbReference>
<dbReference type="InterPro" id="IPR050953">
    <property type="entry name" value="N4_N6_ade-DNA_methylase"/>
</dbReference>
<keyword evidence="3" id="KW-0808">Transferase</keyword>
<evidence type="ECO:0000256" key="6">
    <source>
        <dbReference type="ARBA" id="ARBA00023125"/>
    </source>
</evidence>
<dbReference type="GO" id="GO:0009007">
    <property type="term" value="F:site-specific DNA-methyltransferase (adenine-specific) activity"/>
    <property type="evidence" value="ECO:0007669"/>
    <property type="project" value="UniProtKB-EC"/>
</dbReference>
<dbReference type="PANTHER" id="PTHR33841">
    <property type="entry name" value="DNA METHYLTRANSFERASE YEEA-RELATED"/>
    <property type="match status" value="1"/>
</dbReference>
<dbReference type="PANTHER" id="PTHR33841:SF1">
    <property type="entry name" value="DNA METHYLTRANSFERASE A"/>
    <property type="match status" value="1"/>
</dbReference>
<accession>A0A9Y1FLD2</accession>
<evidence type="ECO:0000259" key="8">
    <source>
        <dbReference type="Pfam" id="PF07669"/>
    </source>
</evidence>
<sequence>MRYKDPFLIPIMQISKKKKLRNEEKIQLIENIFQKIIKFTGENREIRKKIEEIRKIIAKSGIEINKEINNLNNLNDLNNLNNLNKKLNFSLDERKSNIFITPYHLSLITSICSTDPKSNGEFNTPFYIAEYLAERAIKYYLTENKAEEKSDNKTEQSKLLRLKFADIASGTGNLILALLYKLKERIKKEEEIENEELIEFISNNIYCYDNNQLALKINELRLFLFIKFTMEEAELRKVNFKTIKTNTLDKEKIKKNNYFDIILINPPFKTYGLRNGQKYSQELKNYLRKEYKTAEYKLPLYPLFMERAIELLRKRGVLGVVSPDSFLLGKYYSKIRSYILNNTTIKEITLLDYEPFEKVTLGRTALSFYMKKNEKEKKQNQIITKKISNYQTFTHKNEIDKKYLNNEKKFLKNDLNRFFLFFNEKEEKIVEKWIEKADCKLEDLVTIHTGIRSKIGQKKIISLKKHDENWKKGILSGKQIKPFYLEYKGHWINVDPTILWAGGYNEEIIENPKLLIRQTGDKIIACVDTNGYYHLNNIHSLSPKDETVDLYSLSVILNSKEFNQVYRILSMEKKRTFAQIDIDFFLKMPIIYFSKEKKTLYEFYLKESTKQKKRIEIESYLLDNI</sequence>
<feature type="domain" description="Type II methyltransferase M.TaqI-like" evidence="8">
    <location>
        <begin position="203"/>
        <end position="352"/>
    </location>
</feature>
<keyword evidence="6" id="KW-0238">DNA-binding</keyword>
<dbReference type="Gene3D" id="3.90.220.10">
    <property type="entry name" value="Adenine-n6-DNA-methyltransferase Taqi, Chain A, domain 2"/>
    <property type="match status" value="1"/>
</dbReference>